<proteinExistence type="inferred from homology"/>
<comment type="subcellular location">
    <subcellularLocation>
        <location evidence="1">Nucleus</location>
        <location evidence="1">Nucleolus</location>
    </subcellularLocation>
</comment>
<dbReference type="InterPro" id="IPR041901">
    <property type="entry name" value="RNAP_I_Rpa43_N"/>
</dbReference>
<evidence type="ECO:0000313" key="11">
    <source>
        <dbReference type="EMBL" id="ODV82905.1"/>
    </source>
</evidence>
<keyword evidence="5 7" id="KW-0804">Transcription</keyword>
<feature type="domain" description="RPA43 OB" evidence="10">
    <location>
        <begin position="127"/>
        <end position="240"/>
    </location>
</feature>
<dbReference type="PANTHER" id="PTHR12709">
    <property type="entry name" value="DNA-DIRECTED RNA POLYMERASE II, III"/>
    <property type="match status" value="1"/>
</dbReference>
<evidence type="ECO:0000256" key="6">
    <source>
        <dbReference type="ARBA" id="ARBA00023242"/>
    </source>
</evidence>
<protein>
    <recommendedName>
        <fullName evidence="7">DNA-directed RNA polymerase subunit</fullName>
    </recommendedName>
</protein>
<dbReference type="Pfam" id="PF03876">
    <property type="entry name" value="SHS2_Rpb7-N"/>
    <property type="match status" value="1"/>
</dbReference>
<keyword evidence="4" id="KW-0597">Phosphoprotein</keyword>
<keyword evidence="6 7" id="KW-0539">Nucleus</keyword>
<keyword evidence="3 7" id="KW-0240">DNA-directed RNA polymerase</keyword>
<evidence type="ECO:0000256" key="8">
    <source>
        <dbReference type="SAM" id="MobiDB-lite"/>
    </source>
</evidence>
<dbReference type="Gene3D" id="3.30.1490.120">
    <property type="entry name" value="RNA polymerase Rpb7-like, N-terminal domain"/>
    <property type="match status" value="1"/>
</dbReference>
<evidence type="ECO:0000256" key="1">
    <source>
        <dbReference type="ARBA" id="ARBA00004604"/>
    </source>
</evidence>
<feature type="domain" description="RNA polymerase Rpb7-like N-terminal" evidence="9">
    <location>
        <begin position="46"/>
        <end position="93"/>
    </location>
</feature>
<dbReference type="InterPro" id="IPR005576">
    <property type="entry name" value="Rpb7-like_N"/>
</dbReference>
<evidence type="ECO:0000313" key="12">
    <source>
        <dbReference type="Proteomes" id="UP000094801"/>
    </source>
</evidence>
<keyword evidence="12" id="KW-1185">Reference proteome</keyword>
<reference evidence="12" key="1">
    <citation type="submission" date="2016-04" db="EMBL/GenBank/DDBJ databases">
        <title>Comparative genomics of biotechnologically important yeasts.</title>
        <authorList>
            <consortium name="DOE Joint Genome Institute"/>
            <person name="Riley R."/>
            <person name="Haridas S."/>
            <person name="Wolfe K.H."/>
            <person name="Lopes M.R."/>
            <person name="Hittinger C.T."/>
            <person name="Goker M."/>
            <person name="Salamov A."/>
            <person name="Wisecaver J."/>
            <person name="Long T.M."/>
            <person name="Aerts A.L."/>
            <person name="Barry K."/>
            <person name="Choi C."/>
            <person name="Clum A."/>
            <person name="Coughlan A.Y."/>
            <person name="Deshpande S."/>
            <person name="Douglass A.P."/>
            <person name="Hanson S.J."/>
            <person name="Klenk H.-P."/>
            <person name="Labutti K."/>
            <person name="Lapidus A."/>
            <person name="Lindquist E."/>
            <person name="Lipzen A."/>
            <person name="Meier-Kolthoff J.P."/>
            <person name="Ohm R.A."/>
            <person name="Otillar R.P."/>
            <person name="Pangilinan J."/>
            <person name="Peng Y."/>
            <person name="Rokas A."/>
            <person name="Rosa C.A."/>
            <person name="Scheuner C."/>
            <person name="Sibirny A.A."/>
            <person name="Slot J.C."/>
            <person name="Stielow J.B."/>
            <person name="Sun H."/>
            <person name="Kurtzman C.P."/>
            <person name="Blackwell M."/>
            <person name="Grigoriev I.V."/>
            <person name="Jeffries T.W."/>
        </authorList>
    </citation>
    <scope>NUCLEOTIDE SEQUENCE [LARGE SCALE GENOMIC DNA]</scope>
    <source>
        <strain evidence="12">NRRL YB-2248</strain>
    </source>
</reference>
<feature type="region of interest" description="Disordered" evidence="8">
    <location>
        <begin position="1"/>
        <end position="21"/>
    </location>
</feature>
<evidence type="ECO:0000256" key="2">
    <source>
        <dbReference type="ARBA" id="ARBA00005930"/>
    </source>
</evidence>
<evidence type="ECO:0000256" key="3">
    <source>
        <dbReference type="ARBA" id="ARBA00022478"/>
    </source>
</evidence>
<organism evidence="11 12">
    <name type="scientific">[Candida] arabinofermentans NRRL YB-2248</name>
    <dbReference type="NCBI Taxonomy" id="983967"/>
    <lineage>
        <taxon>Eukaryota</taxon>
        <taxon>Fungi</taxon>
        <taxon>Dikarya</taxon>
        <taxon>Ascomycota</taxon>
        <taxon>Saccharomycotina</taxon>
        <taxon>Pichiomycetes</taxon>
        <taxon>Pichiales</taxon>
        <taxon>Pichiaceae</taxon>
        <taxon>Ogataea</taxon>
        <taxon>Ogataea/Candida clade</taxon>
    </lineage>
</organism>
<dbReference type="Proteomes" id="UP000094801">
    <property type="component" value="Unassembled WGS sequence"/>
</dbReference>
<dbReference type="FunFam" id="3.30.1490.120:FF:000004">
    <property type="entry name" value="RNA polymerase I subunit Rpa43"/>
    <property type="match status" value="1"/>
</dbReference>
<dbReference type="Gene3D" id="2.40.50.1060">
    <property type="match status" value="1"/>
</dbReference>
<dbReference type="PANTHER" id="PTHR12709:SF5">
    <property type="entry name" value="DNA-DIRECTED RNA POLYMERASE I SUBUNIT RPA43"/>
    <property type="match status" value="1"/>
</dbReference>
<dbReference type="InterPro" id="IPR041178">
    <property type="entry name" value="RPA43_OB"/>
</dbReference>
<dbReference type="GO" id="GO:0006361">
    <property type="term" value="P:transcription initiation at RNA polymerase I promoter"/>
    <property type="evidence" value="ECO:0007669"/>
    <property type="project" value="UniProtKB-ARBA"/>
</dbReference>
<dbReference type="Pfam" id="PF17875">
    <property type="entry name" value="RPA43_OB"/>
    <property type="match status" value="1"/>
</dbReference>
<dbReference type="InterPro" id="IPR045113">
    <property type="entry name" value="Rpb7-like"/>
</dbReference>
<accession>A0A1E4STR3</accession>
<evidence type="ECO:0000256" key="5">
    <source>
        <dbReference type="ARBA" id="ARBA00023163"/>
    </source>
</evidence>
<name>A0A1E4STR3_9ASCO</name>
<dbReference type="GO" id="GO:0005736">
    <property type="term" value="C:RNA polymerase I complex"/>
    <property type="evidence" value="ECO:0007669"/>
    <property type="project" value="UniProtKB-ARBA"/>
</dbReference>
<evidence type="ECO:0000259" key="10">
    <source>
        <dbReference type="Pfam" id="PF17875"/>
    </source>
</evidence>
<feature type="region of interest" description="Disordered" evidence="8">
    <location>
        <begin position="274"/>
        <end position="318"/>
    </location>
</feature>
<dbReference type="OrthoDB" id="10250504at2759"/>
<gene>
    <name evidence="11" type="ORF">CANARDRAFT_204258</name>
</gene>
<dbReference type="CDD" id="cd04328">
    <property type="entry name" value="RNAP_I_Rpa43_N"/>
    <property type="match status" value="1"/>
</dbReference>
<feature type="compositionally biased region" description="Acidic residues" evidence="8">
    <location>
        <begin position="292"/>
        <end position="301"/>
    </location>
</feature>
<sequence>MIEDESSNSNNKRRLSQHTTLIKKSTNKIDEETGLSRCLHRVRMKLYLSLAPIYINNPIDGLKQQHLDTMLMTFYKPVKGVILSYFNLKVSNEHKSNDFKNSSIVKVSDSNPFCFIWCDVDFLIWKPQIGDIIDGWSYLQTQSHIGLLINDTFNASIKKYNIPNTWKFIPNQIDEFDNNSNNNGNSTVDNINNNNINNNSSKSLGQWVDENEVPIEGKLRFIVKALHTAGKVISIEGTLLKPGSESDSQPVVRDSKHKKFDDLVVTTNINDSIIDDDDKEEFTAPKYINGSDSDDDAEDEDNKIVGGELSSEDEEDSD</sequence>
<evidence type="ECO:0000256" key="4">
    <source>
        <dbReference type="ARBA" id="ARBA00022553"/>
    </source>
</evidence>
<comment type="function">
    <text evidence="7">DNA-dependent RNA polymerase which catalyzes the transcription of DNA into RNA using the four ribonucleoside triphosphates as substrates.</text>
</comment>
<dbReference type="EMBL" id="KV453871">
    <property type="protein sequence ID" value="ODV82905.1"/>
    <property type="molecule type" value="Genomic_DNA"/>
</dbReference>
<dbReference type="STRING" id="983967.A0A1E4STR3"/>
<comment type="similarity">
    <text evidence="2">Belongs to the eukaryotic RPA43 RNA polymerase subunit family.</text>
</comment>
<evidence type="ECO:0000259" key="9">
    <source>
        <dbReference type="Pfam" id="PF03876"/>
    </source>
</evidence>
<dbReference type="AlphaFoldDB" id="A0A1E4STR3"/>
<dbReference type="InterPro" id="IPR036898">
    <property type="entry name" value="RNA_pol_Rpb7-like_N_sf"/>
</dbReference>
<evidence type="ECO:0000256" key="7">
    <source>
        <dbReference type="RuleBase" id="RU369086"/>
    </source>
</evidence>
<dbReference type="GO" id="GO:0006362">
    <property type="term" value="P:transcription elongation by RNA polymerase I"/>
    <property type="evidence" value="ECO:0007669"/>
    <property type="project" value="UniProtKB-ARBA"/>
</dbReference>